<dbReference type="InterPro" id="IPR038042">
    <property type="entry name" value="Gp37-like"/>
</dbReference>
<evidence type="ECO:0008006" key="3">
    <source>
        <dbReference type="Google" id="ProtNLM"/>
    </source>
</evidence>
<dbReference type="Pfam" id="PF23840">
    <property type="entry name" value="Phage_tail_terminator"/>
    <property type="match status" value="1"/>
</dbReference>
<evidence type="ECO:0000313" key="2">
    <source>
        <dbReference type="Proteomes" id="UP000095200"/>
    </source>
</evidence>
<dbReference type="OrthoDB" id="9898937at2"/>
<keyword evidence="2" id="KW-1185">Reference proteome</keyword>
<sequence>MTTRSATEDQIIDLLKSALPESVRIGSLPLGMDDRKAMDVRSAACWVVYAGGPAKQNQAAGSLVQAQTWSWSVLILAKKYRSSHAAATAALELLDKVEDALVGQEIAAGQIVKTRDSILRVPDGSGVIGYEAVFSIQTYLRK</sequence>
<dbReference type="RefSeq" id="WP_069857634.1">
    <property type="nucleotide sequence ID" value="NZ_BDFE01000009.1"/>
</dbReference>
<dbReference type="InterPro" id="IPR056912">
    <property type="entry name" value="Phage_JBD30_tail_term-like"/>
</dbReference>
<organism evidence="1 2">
    <name type="scientific">Desulfoplanes formicivorans</name>
    <dbReference type="NCBI Taxonomy" id="1592317"/>
    <lineage>
        <taxon>Bacteria</taxon>
        <taxon>Pseudomonadati</taxon>
        <taxon>Thermodesulfobacteriota</taxon>
        <taxon>Desulfovibrionia</taxon>
        <taxon>Desulfovibrionales</taxon>
        <taxon>Desulfoplanaceae</taxon>
        <taxon>Desulfoplanes</taxon>
    </lineage>
</organism>
<gene>
    <name evidence="1" type="ORF">DPF_0844</name>
</gene>
<reference evidence="2" key="1">
    <citation type="submission" date="2016-06" db="EMBL/GenBank/DDBJ databases">
        <title>Draft genome sequence of Desulfoplanes formicivorans strain Pf12B.</title>
        <authorList>
            <person name="Watanabe M."/>
            <person name="Kojima H."/>
            <person name="Fukui M."/>
        </authorList>
    </citation>
    <scope>NUCLEOTIDE SEQUENCE [LARGE SCALE GENOMIC DNA]</scope>
    <source>
        <strain evidence="2">Pf12B</strain>
    </source>
</reference>
<protein>
    <recommendedName>
        <fullName evidence="3">DUF3168 domain-containing protein</fullName>
    </recommendedName>
</protein>
<accession>A0A194AGD2</accession>
<dbReference type="EMBL" id="BDFE01000009">
    <property type="protein sequence ID" value="GAU08141.1"/>
    <property type="molecule type" value="Genomic_DNA"/>
</dbReference>
<evidence type="ECO:0000313" key="1">
    <source>
        <dbReference type="EMBL" id="GAU08141.1"/>
    </source>
</evidence>
<dbReference type="STRING" id="1592317.DPF_0844"/>
<dbReference type="AlphaFoldDB" id="A0A194AGD2"/>
<proteinExistence type="predicted"/>
<comment type="caution">
    <text evidence="1">The sequence shown here is derived from an EMBL/GenBank/DDBJ whole genome shotgun (WGS) entry which is preliminary data.</text>
</comment>
<name>A0A194AGD2_9BACT</name>
<dbReference type="Gene3D" id="3.30.2000.10">
    <property type="entry name" value="Phage tail protein-like"/>
    <property type="match status" value="1"/>
</dbReference>
<dbReference type="Proteomes" id="UP000095200">
    <property type="component" value="Unassembled WGS sequence"/>
</dbReference>